<evidence type="ECO:0000313" key="1">
    <source>
        <dbReference type="EMBL" id="KAJ9120656.1"/>
    </source>
</evidence>
<name>A0ACC2XC63_9TREE</name>
<reference evidence="1" key="1">
    <citation type="submission" date="2023-04" db="EMBL/GenBank/DDBJ databases">
        <title>Draft Genome sequencing of Naganishia species isolated from polar environments using Oxford Nanopore Technology.</title>
        <authorList>
            <person name="Leo P."/>
            <person name="Venkateswaran K."/>
        </authorList>
    </citation>
    <scope>NUCLEOTIDE SEQUENCE</scope>
    <source>
        <strain evidence="1">MNA-CCFEE 5425</strain>
    </source>
</reference>
<accession>A0ACC2XC63</accession>
<proteinExistence type="predicted"/>
<sequence>MTKYILVCGGVISGIGKGVIASSTGLLLKTAGLKVTAIKIDPYMNIDAGTMAPTEHGEVYVLNDGGEADLDLGNYERYLDVTLSRDNNITTGKIYSHVIEKERRGDYLGKTVQVIPHLTNAVQDWIERVAAVPVDETGEKPDVCIIEIRRLRPSASMTDPRGHIESPRWNARQNAYDSLYLLVTPHPQLGGTVGDIESAPFIEAMRQFQFRVGHDNMALIYVSLIPVVAGEQKTKPTQAGVRDLRGLGLLPDLIACRCDNPLLRATMDKISMFCHVKPEQVMGVHNVSSTYHVPLLMRDQGLIQFLNKRLNLGEIDVGPRGVQRGANLLARWTAMTSGAERLYETIQIVLVGKYITLQDSYMSVVKALEHASMRCGRKLELKWVDSSHLEPDVQLSDPVNYHDAWGAVCSAKGIIVPGGFGLRGTEGMIAAIRWAREKNVPFLGICLGFQVACIEWARNVCGQSNAQSAELVPNTPDPVIVFMPEISKTHLGGTMRLGLRPTVFDEGTENCKIRRLYGGEDPIWERHRHRYEVNPEQVERLEKPGKFRFIGKDERGERMQVLEMEDHPFFVGLQAHPEFSTRPLNPSPPFLGLVAAACGQDVLEEQMRLNERGYVSPHPAAAKVIPAREAASKLGQGKPQAVHGIMVDGDN</sequence>
<organism evidence="1 2">
    <name type="scientific">Naganishia vaughanmartiniae</name>
    <dbReference type="NCBI Taxonomy" id="1424756"/>
    <lineage>
        <taxon>Eukaryota</taxon>
        <taxon>Fungi</taxon>
        <taxon>Dikarya</taxon>
        <taxon>Basidiomycota</taxon>
        <taxon>Agaricomycotina</taxon>
        <taxon>Tremellomycetes</taxon>
        <taxon>Filobasidiales</taxon>
        <taxon>Filobasidiaceae</taxon>
        <taxon>Naganishia</taxon>
    </lineage>
</organism>
<dbReference type="EMBL" id="JASBWU010000006">
    <property type="protein sequence ID" value="KAJ9120656.1"/>
    <property type="molecule type" value="Genomic_DNA"/>
</dbReference>
<dbReference type="Proteomes" id="UP001243375">
    <property type="component" value="Unassembled WGS sequence"/>
</dbReference>
<evidence type="ECO:0000313" key="2">
    <source>
        <dbReference type="Proteomes" id="UP001243375"/>
    </source>
</evidence>
<gene>
    <name evidence="1" type="primary">URA7</name>
    <name evidence="1" type="ORF">QFC22_002586</name>
</gene>
<protein>
    <submittedName>
        <fullName evidence="1">CTP synthase ura7</fullName>
    </submittedName>
</protein>
<keyword evidence="2" id="KW-1185">Reference proteome</keyword>
<comment type="caution">
    <text evidence="1">The sequence shown here is derived from an EMBL/GenBank/DDBJ whole genome shotgun (WGS) entry which is preliminary data.</text>
</comment>